<sequence>MCSRDWLYLGQRLERVGSAGKQAFDVSLLQNYAAGFSGPAAAAGLFLSLLGRIRSEQSKIAQAQMTDAESRGQLVQLAGGDTNKRDRLFAMSDITYNEGFVRDRIQANRLTFELDSAGLSKDRAFFSQLQLIDDSATLAKSTGLIQSGFSGGDSTGGSRAIVSKSIAGALPATGVSPAQIAEGVAIASASAKKFGLTDEETFAAVSRIAQTTGSGSEAGTKFNAMLSSLSRQGLADELGGRGLEAIVGNVSDRGLTKEGLTKFLGSSEAAQGFDVLTNRDALRARIGEIKNAQATNLAGQTIGNAIQDRALASTVLRRRGAAGRELMQQEDAIAENLAAADRDAAYMYELRQGNRTRAAMNEWTGEKVDYWLGPSGGEEALQQLVEETRRQTDVMESNSSQTTTRQE</sequence>
<dbReference type="EMBL" id="JAMXLR010000036">
    <property type="protein sequence ID" value="MCO6044317.1"/>
    <property type="molecule type" value="Genomic_DNA"/>
</dbReference>
<evidence type="ECO:0000313" key="3">
    <source>
        <dbReference type="Proteomes" id="UP001155241"/>
    </source>
</evidence>
<evidence type="ECO:0000259" key="1">
    <source>
        <dbReference type="Pfam" id="PF10145"/>
    </source>
</evidence>
<evidence type="ECO:0000313" key="2">
    <source>
        <dbReference type="EMBL" id="MCO6044317.1"/>
    </source>
</evidence>
<comment type="caution">
    <text evidence="2">The sequence shown here is derived from an EMBL/GenBank/DDBJ whole genome shotgun (WGS) entry which is preliminary data.</text>
</comment>
<organism evidence="2 3">
    <name type="scientific">Aeoliella straminimaris</name>
    <dbReference type="NCBI Taxonomy" id="2954799"/>
    <lineage>
        <taxon>Bacteria</taxon>
        <taxon>Pseudomonadati</taxon>
        <taxon>Planctomycetota</taxon>
        <taxon>Planctomycetia</taxon>
        <taxon>Pirellulales</taxon>
        <taxon>Lacipirellulaceae</taxon>
        <taxon>Aeoliella</taxon>
    </lineage>
</organism>
<reference evidence="2" key="1">
    <citation type="submission" date="2022-06" db="EMBL/GenBank/DDBJ databases">
        <title>Aeoliella straminimaris, a novel planctomycete from sediments.</title>
        <authorList>
            <person name="Vitorino I.R."/>
            <person name="Lage O.M."/>
        </authorList>
    </citation>
    <scope>NUCLEOTIDE SEQUENCE</scope>
    <source>
        <strain evidence="2">ICT_H6.2</strain>
    </source>
</reference>
<dbReference type="Pfam" id="PF10145">
    <property type="entry name" value="PhageMin_Tail"/>
    <property type="match status" value="1"/>
</dbReference>
<dbReference type="Proteomes" id="UP001155241">
    <property type="component" value="Unassembled WGS sequence"/>
</dbReference>
<proteinExistence type="predicted"/>
<gene>
    <name evidence="2" type="ORF">NG895_10405</name>
</gene>
<dbReference type="AlphaFoldDB" id="A0A9X2FA23"/>
<name>A0A9X2FA23_9BACT</name>
<protein>
    <submittedName>
        <fullName evidence="2">Phage tail tape measure protein</fullName>
    </submittedName>
</protein>
<accession>A0A9X2FA23</accession>
<dbReference type="InterPro" id="IPR010090">
    <property type="entry name" value="Phage_tape_meas"/>
</dbReference>
<keyword evidence="3" id="KW-1185">Reference proteome</keyword>
<feature type="domain" description="Phage tail tape measure protein" evidence="1">
    <location>
        <begin position="163"/>
        <end position="252"/>
    </location>
</feature>